<evidence type="ECO:0000313" key="2">
    <source>
        <dbReference type="EMBL" id="CAI6372516.1"/>
    </source>
</evidence>
<evidence type="ECO:0008006" key="4">
    <source>
        <dbReference type="Google" id="ProtNLM"/>
    </source>
</evidence>
<comment type="caution">
    <text evidence="2">The sequence shown here is derived from an EMBL/GenBank/DDBJ whole genome shotgun (WGS) entry which is preliminary data.</text>
</comment>
<proteinExistence type="predicted"/>
<evidence type="ECO:0000256" key="1">
    <source>
        <dbReference type="SAM" id="Phobius"/>
    </source>
</evidence>
<sequence>MNLWKKECLKNATQYNLLFFFLSNLIMNWKMHCMKKSLNKQKGNNIIHFDIVQQIIIDHTESTQLNNIIMLGCQNMLMFIGYLSLRISW</sequence>
<protein>
    <recommendedName>
        <fullName evidence="4">Transmembrane protein</fullName>
    </recommendedName>
</protein>
<organism evidence="2 3">
    <name type="scientific">Macrosiphum euphorbiae</name>
    <name type="common">potato aphid</name>
    <dbReference type="NCBI Taxonomy" id="13131"/>
    <lineage>
        <taxon>Eukaryota</taxon>
        <taxon>Metazoa</taxon>
        <taxon>Ecdysozoa</taxon>
        <taxon>Arthropoda</taxon>
        <taxon>Hexapoda</taxon>
        <taxon>Insecta</taxon>
        <taxon>Pterygota</taxon>
        <taxon>Neoptera</taxon>
        <taxon>Paraneoptera</taxon>
        <taxon>Hemiptera</taxon>
        <taxon>Sternorrhyncha</taxon>
        <taxon>Aphidomorpha</taxon>
        <taxon>Aphidoidea</taxon>
        <taxon>Aphididae</taxon>
        <taxon>Macrosiphini</taxon>
        <taxon>Macrosiphum</taxon>
    </lineage>
</organism>
<keyword evidence="3" id="KW-1185">Reference proteome</keyword>
<evidence type="ECO:0000313" key="3">
    <source>
        <dbReference type="Proteomes" id="UP001160148"/>
    </source>
</evidence>
<dbReference type="EMBL" id="CARXXK010001039">
    <property type="protein sequence ID" value="CAI6372516.1"/>
    <property type="molecule type" value="Genomic_DNA"/>
</dbReference>
<reference evidence="2 3" key="1">
    <citation type="submission" date="2023-01" db="EMBL/GenBank/DDBJ databases">
        <authorList>
            <person name="Whitehead M."/>
        </authorList>
    </citation>
    <scope>NUCLEOTIDE SEQUENCE [LARGE SCALE GENOMIC DNA]</scope>
</reference>
<accession>A0AAV0XZ69</accession>
<gene>
    <name evidence="2" type="ORF">MEUPH1_LOCUS26373</name>
</gene>
<feature type="transmembrane region" description="Helical" evidence="1">
    <location>
        <begin position="12"/>
        <end position="29"/>
    </location>
</feature>
<feature type="transmembrane region" description="Helical" evidence="1">
    <location>
        <begin position="68"/>
        <end position="85"/>
    </location>
</feature>
<name>A0AAV0XZ69_9HEMI</name>
<keyword evidence="1" id="KW-0472">Membrane</keyword>
<dbReference type="Proteomes" id="UP001160148">
    <property type="component" value="Unassembled WGS sequence"/>
</dbReference>
<keyword evidence="1" id="KW-0812">Transmembrane</keyword>
<keyword evidence="1" id="KW-1133">Transmembrane helix</keyword>
<dbReference type="AlphaFoldDB" id="A0AAV0XZ69"/>